<evidence type="ECO:0000313" key="2">
    <source>
        <dbReference type="EMBL" id="KAF2191297.1"/>
    </source>
</evidence>
<keyword evidence="3" id="KW-1185">Reference proteome</keyword>
<name>A0A6A6EGW7_9PEZI</name>
<proteinExistence type="predicted"/>
<keyword evidence="1" id="KW-0732">Signal</keyword>
<feature type="signal peptide" evidence="1">
    <location>
        <begin position="1"/>
        <end position="19"/>
    </location>
</feature>
<sequence>MKLLYLLPAFLTLSPLASACLHVWGSYERRLDNAQKYILKGQIVAVDNRVVVCNSDWGWKQDQDNHLNVFCLPGYVMSVDGADLWYRARPGDDGAWHLNLYPKRLSDGNCPTVSCQYLSFDIQFFQTSGVC</sequence>
<evidence type="ECO:0000313" key="3">
    <source>
        <dbReference type="Proteomes" id="UP000800200"/>
    </source>
</evidence>
<evidence type="ECO:0000256" key="1">
    <source>
        <dbReference type="SAM" id="SignalP"/>
    </source>
</evidence>
<accession>A0A6A6EGW7</accession>
<organism evidence="2 3">
    <name type="scientific">Zopfia rhizophila CBS 207.26</name>
    <dbReference type="NCBI Taxonomy" id="1314779"/>
    <lineage>
        <taxon>Eukaryota</taxon>
        <taxon>Fungi</taxon>
        <taxon>Dikarya</taxon>
        <taxon>Ascomycota</taxon>
        <taxon>Pezizomycotina</taxon>
        <taxon>Dothideomycetes</taxon>
        <taxon>Dothideomycetes incertae sedis</taxon>
        <taxon>Zopfiaceae</taxon>
        <taxon>Zopfia</taxon>
    </lineage>
</organism>
<dbReference type="PROSITE" id="PS51257">
    <property type="entry name" value="PROKAR_LIPOPROTEIN"/>
    <property type="match status" value="1"/>
</dbReference>
<reference evidence="2" key="1">
    <citation type="journal article" date="2020" name="Stud. Mycol.">
        <title>101 Dothideomycetes genomes: a test case for predicting lifestyles and emergence of pathogens.</title>
        <authorList>
            <person name="Haridas S."/>
            <person name="Albert R."/>
            <person name="Binder M."/>
            <person name="Bloem J."/>
            <person name="Labutti K."/>
            <person name="Salamov A."/>
            <person name="Andreopoulos B."/>
            <person name="Baker S."/>
            <person name="Barry K."/>
            <person name="Bills G."/>
            <person name="Bluhm B."/>
            <person name="Cannon C."/>
            <person name="Castanera R."/>
            <person name="Culley D."/>
            <person name="Daum C."/>
            <person name="Ezra D."/>
            <person name="Gonzalez J."/>
            <person name="Henrissat B."/>
            <person name="Kuo A."/>
            <person name="Liang C."/>
            <person name="Lipzen A."/>
            <person name="Lutzoni F."/>
            <person name="Magnuson J."/>
            <person name="Mondo S."/>
            <person name="Nolan M."/>
            <person name="Ohm R."/>
            <person name="Pangilinan J."/>
            <person name="Park H.-J."/>
            <person name="Ramirez L."/>
            <person name="Alfaro M."/>
            <person name="Sun H."/>
            <person name="Tritt A."/>
            <person name="Yoshinaga Y."/>
            <person name="Zwiers L.-H."/>
            <person name="Turgeon B."/>
            <person name="Goodwin S."/>
            <person name="Spatafora J."/>
            <person name="Crous P."/>
            <person name="Grigoriev I."/>
        </authorList>
    </citation>
    <scope>NUCLEOTIDE SEQUENCE</scope>
    <source>
        <strain evidence="2">CBS 207.26</strain>
    </source>
</reference>
<dbReference type="EMBL" id="ML994617">
    <property type="protein sequence ID" value="KAF2191297.1"/>
    <property type="molecule type" value="Genomic_DNA"/>
</dbReference>
<dbReference type="AlphaFoldDB" id="A0A6A6EGW7"/>
<protein>
    <submittedName>
        <fullName evidence="2">Uncharacterized protein</fullName>
    </submittedName>
</protein>
<dbReference type="Proteomes" id="UP000800200">
    <property type="component" value="Unassembled WGS sequence"/>
</dbReference>
<dbReference type="OrthoDB" id="2827110at2759"/>
<gene>
    <name evidence="2" type="ORF">K469DRAFT_720281</name>
</gene>
<feature type="chain" id="PRO_5025424756" evidence="1">
    <location>
        <begin position="20"/>
        <end position="131"/>
    </location>
</feature>